<protein>
    <recommendedName>
        <fullName evidence="1">Carboxylesterase type B domain-containing protein</fullName>
    </recommendedName>
</protein>
<accession>A0A0C3GEG8</accession>
<dbReference type="STRING" id="913774.A0A0C3GEG8"/>
<dbReference type="PANTHER" id="PTHR11559">
    <property type="entry name" value="CARBOXYLESTERASE"/>
    <property type="match status" value="1"/>
</dbReference>
<feature type="domain" description="Carboxylesterase type B" evidence="1">
    <location>
        <begin position="1"/>
        <end position="65"/>
    </location>
</feature>
<reference evidence="3" key="2">
    <citation type="submission" date="2015-01" db="EMBL/GenBank/DDBJ databases">
        <title>Evolutionary Origins and Diversification of the Mycorrhizal Mutualists.</title>
        <authorList>
            <consortium name="DOE Joint Genome Institute"/>
            <consortium name="Mycorrhizal Genomics Consortium"/>
            <person name="Kohler A."/>
            <person name="Kuo A."/>
            <person name="Nagy L.G."/>
            <person name="Floudas D."/>
            <person name="Copeland A."/>
            <person name="Barry K.W."/>
            <person name="Cichocki N."/>
            <person name="Veneault-Fourrey C."/>
            <person name="LaButti K."/>
            <person name="Lindquist E.A."/>
            <person name="Lipzen A."/>
            <person name="Lundell T."/>
            <person name="Morin E."/>
            <person name="Murat C."/>
            <person name="Riley R."/>
            <person name="Ohm R."/>
            <person name="Sun H."/>
            <person name="Tunlid A."/>
            <person name="Henrissat B."/>
            <person name="Grigoriev I.V."/>
            <person name="Hibbett D.S."/>
            <person name="Martin F."/>
        </authorList>
    </citation>
    <scope>NUCLEOTIDE SEQUENCE [LARGE SCALE GENOMIC DNA]</scope>
    <source>
        <strain evidence="3">Zn</strain>
    </source>
</reference>
<feature type="non-terminal residue" evidence="2">
    <location>
        <position position="1"/>
    </location>
</feature>
<dbReference type="Gene3D" id="3.40.50.1820">
    <property type="entry name" value="alpha/beta hydrolase"/>
    <property type="match status" value="1"/>
</dbReference>
<dbReference type="SUPFAM" id="SSF53474">
    <property type="entry name" value="alpha/beta-Hydrolases"/>
    <property type="match status" value="1"/>
</dbReference>
<keyword evidence="3" id="KW-1185">Reference proteome</keyword>
<proteinExistence type="predicted"/>
<evidence type="ECO:0000259" key="1">
    <source>
        <dbReference type="Pfam" id="PF00135"/>
    </source>
</evidence>
<dbReference type="InterPro" id="IPR050309">
    <property type="entry name" value="Type-B_Carboxylest/Lipase"/>
</dbReference>
<sequence>VIYVSSNYRLNSFGFSASEELAKEGLLNLGLKDQRLAMKWIKQHISKFGGDPNQITIWGEYAGGGL</sequence>
<dbReference type="InterPro" id="IPR002018">
    <property type="entry name" value="CarbesteraseB"/>
</dbReference>
<dbReference type="Pfam" id="PF00135">
    <property type="entry name" value="COesterase"/>
    <property type="match status" value="1"/>
</dbReference>
<evidence type="ECO:0000313" key="2">
    <source>
        <dbReference type="EMBL" id="KIM94540.1"/>
    </source>
</evidence>
<dbReference type="OrthoDB" id="408631at2759"/>
<gene>
    <name evidence="2" type="ORF">OIDMADRAFT_135410</name>
</gene>
<dbReference type="AlphaFoldDB" id="A0A0C3GEG8"/>
<dbReference type="InParanoid" id="A0A0C3GEG8"/>
<organism evidence="2 3">
    <name type="scientific">Oidiodendron maius (strain Zn)</name>
    <dbReference type="NCBI Taxonomy" id="913774"/>
    <lineage>
        <taxon>Eukaryota</taxon>
        <taxon>Fungi</taxon>
        <taxon>Dikarya</taxon>
        <taxon>Ascomycota</taxon>
        <taxon>Pezizomycotina</taxon>
        <taxon>Leotiomycetes</taxon>
        <taxon>Leotiomycetes incertae sedis</taxon>
        <taxon>Myxotrichaceae</taxon>
        <taxon>Oidiodendron</taxon>
    </lineage>
</organism>
<dbReference type="HOGENOM" id="CLU_006586_12_6_1"/>
<dbReference type="EMBL" id="KN832889">
    <property type="protein sequence ID" value="KIM94540.1"/>
    <property type="molecule type" value="Genomic_DNA"/>
</dbReference>
<evidence type="ECO:0000313" key="3">
    <source>
        <dbReference type="Proteomes" id="UP000054321"/>
    </source>
</evidence>
<dbReference type="InterPro" id="IPR029058">
    <property type="entry name" value="AB_hydrolase_fold"/>
</dbReference>
<reference evidence="2 3" key="1">
    <citation type="submission" date="2014-04" db="EMBL/GenBank/DDBJ databases">
        <authorList>
            <consortium name="DOE Joint Genome Institute"/>
            <person name="Kuo A."/>
            <person name="Martino E."/>
            <person name="Perotto S."/>
            <person name="Kohler A."/>
            <person name="Nagy L.G."/>
            <person name="Floudas D."/>
            <person name="Copeland A."/>
            <person name="Barry K.W."/>
            <person name="Cichocki N."/>
            <person name="Veneault-Fourrey C."/>
            <person name="LaButti K."/>
            <person name="Lindquist E.A."/>
            <person name="Lipzen A."/>
            <person name="Lundell T."/>
            <person name="Morin E."/>
            <person name="Murat C."/>
            <person name="Sun H."/>
            <person name="Tunlid A."/>
            <person name="Henrissat B."/>
            <person name="Grigoriev I.V."/>
            <person name="Hibbett D.S."/>
            <person name="Martin F."/>
            <person name="Nordberg H.P."/>
            <person name="Cantor M.N."/>
            <person name="Hua S.X."/>
        </authorList>
    </citation>
    <scope>NUCLEOTIDE SEQUENCE [LARGE SCALE GENOMIC DNA]</scope>
    <source>
        <strain evidence="2 3">Zn</strain>
    </source>
</reference>
<name>A0A0C3GEG8_OIDMZ</name>
<dbReference type="Proteomes" id="UP000054321">
    <property type="component" value="Unassembled WGS sequence"/>
</dbReference>